<keyword evidence="3" id="KW-0479">Metal-binding</keyword>
<dbReference type="Gene3D" id="3.20.20.150">
    <property type="entry name" value="Divalent-metal-dependent TIM barrel enzymes"/>
    <property type="match status" value="1"/>
</dbReference>
<reference evidence="9 10" key="1">
    <citation type="submission" date="2022-09" db="EMBL/GenBank/DDBJ databases">
        <authorList>
            <person name="Palmer J.M."/>
        </authorList>
    </citation>
    <scope>NUCLEOTIDE SEQUENCE [LARGE SCALE GENOMIC DNA]</scope>
    <source>
        <strain evidence="9 10">DSM 7382</strain>
    </source>
</reference>
<dbReference type="InterPro" id="IPR013022">
    <property type="entry name" value="Xyl_isomerase-like_TIM-brl"/>
</dbReference>
<gene>
    <name evidence="9" type="ORF">QCA50_003704</name>
</gene>
<dbReference type="PANTHER" id="PTHR21445:SF0">
    <property type="entry name" value="APURINIC-APYRIMIDINIC ENDONUCLEASE"/>
    <property type="match status" value="1"/>
</dbReference>
<evidence type="ECO:0000256" key="3">
    <source>
        <dbReference type="ARBA" id="ARBA00022723"/>
    </source>
</evidence>
<dbReference type="GO" id="GO:0005634">
    <property type="term" value="C:nucleus"/>
    <property type="evidence" value="ECO:0007669"/>
    <property type="project" value="TreeGrafter"/>
</dbReference>
<keyword evidence="5" id="KW-0378">Hydrolase</keyword>
<dbReference type="GO" id="GO:0006284">
    <property type="term" value="P:base-excision repair"/>
    <property type="evidence" value="ECO:0007669"/>
    <property type="project" value="TreeGrafter"/>
</dbReference>
<keyword evidence="7" id="KW-0234">DNA repair</keyword>
<dbReference type="SUPFAM" id="SSF51658">
    <property type="entry name" value="Xylose isomerase-like"/>
    <property type="match status" value="1"/>
</dbReference>
<evidence type="ECO:0000313" key="10">
    <source>
        <dbReference type="Proteomes" id="UP001385951"/>
    </source>
</evidence>
<dbReference type="PANTHER" id="PTHR21445">
    <property type="entry name" value="ENDONUCLEASE IV ENDODEOXYRIBONUCLEASE IV"/>
    <property type="match status" value="1"/>
</dbReference>
<dbReference type="GO" id="GO:0008270">
    <property type="term" value="F:zinc ion binding"/>
    <property type="evidence" value="ECO:0007669"/>
    <property type="project" value="InterPro"/>
</dbReference>
<comment type="similarity">
    <text evidence="2">Belongs to the AP endonuclease 2 family.</text>
</comment>
<dbReference type="Proteomes" id="UP001385951">
    <property type="component" value="Unassembled WGS sequence"/>
</dbReference>
<sequence>MFRATAFALFVKSQRKWTAPPTKPESIVSFQSRLKEFGYSTDHILPHGSYLVNMGNPDIEKRQKSYECFVDELKRCEELGLKLYNFHPGSTVGQATVEESLTFIADCINNAHKETSSIVIVIENMAGAGNIIGGPYSQLGGIIKQVEDKTRVGVCLDTCHMFAAGYDIRTKTGWE</sequence>
<evidence type="ECO:0000256" key="4">
    <source>
        <dbReference type="ARBA" id="ARBA00022763"/>
    </source>
</evidence>
<dbReference type="GO" id="GO:0005739">
    <property type="term" value="C:mitochondrion"/>
    <property type="evidence" value="ECO:0007669"/>
    <property type="project" value="TreeGrafter"/>
</dbReference>
<evidence type="ECO:0000313" key="9">
    <source>
        <dbReference type="EMBL" id="KAK7694128.1"/>
    </source>
</evidence>
<protein>
    <recommendedName>
        <fullName evidence="8">Xylose isomerase-like TIM barrel domain-containing protein</fullName>
    </recommendedName>
</protein>
<evidence type="ECO:0000259" key="8">
    <source>
        <dbReference type="Pfam" id="PF01261"/>
    </source>
</evidence>
<dbReference type="GO" id="GO:0003677">
    <property type="term" value="F:DNA binding"/>
    <property type="evidence" value="ECO:0007669"/>
    <property type="project" value="InterPro"/>
</dbReference>
<dbReference type="NCBIfam" id="TIGR00587">
    <property type="entry name" value="nfo"/>
    <property type="match status" value="1"/>
</dbReference>
<evidence type="ECO:0000256" key="7">
    <source>
        <dbReference type="ARBA" id="ARBA00023204"/>
    </source>
</evidence>
<dbReference type="AlphaFoldDB" id="A0AAW0GUK1"/>
<proteinExistence type="inferred from homology"/>
<evidence type="ECO:0000256" key="6">
    <source>
        <dbReference type="ARBA" id="ARBA00022833"/>
    </source>
</evidence>
<dbReference type="GO" id="GO:0008081">
    <property type="term" value="F:phosphoric diester hydrolase activity"/>
    <property type="evidence" value="ECO:0007669"/>
    <property type="project" value="TreeGrafter"/>
</dbReference>
<keyword evidence="10" id="KW-1185">Reference proteome</keyword>
<evidence type="ECO:0000256" key="2">
    <source>
        <dbReference type="ARBA" id="ARBA00005340"/>
    </source>
</evidence>
<dbReference type="InterPro" id="IPR001719">
    <property type="entry name" value="AP_endonuc_2"/>
</dbReference>
<evidence type="ECO:0000256" key="5">
    <source>
        <dbReference type="ARBA" id="ARBA00022801"/>
    </source>
</evidence>
<dbReference type="PROSITE" id="PS00730">
    <property type="entry name" value="AP_NUCLEASE_F2_2"/>
    <property type="match status" value="1"/>
</dbReference>
<name>A0AAW0GUK1_9APHY</name>
<dbReference type="GO" id="GO:0003906">
    <property type="term" value="F:DNA-(apurinic or apyrimidinic site) endonuclease activity"/>
    <property type="evidence" value="ECO:0007669"/>
    <property type="project" value="TreeGrafter"/>
</dbReference>
<comment type="caution">
    <text evidence="9">The sequence shown here is derived from an EMBL/GenBank/DDBJ whole genome shotgun (WGS) entry which is preliminary data.</text>
</comment>
<organism evidence="9 10">
    <name type="scientific">Cerrena zonata</name>
    <dbReference type="NCBI Taxonomy" id="2478898"/>
    <lineage>
        <taxon>Eukaryota</taxon>
        <taxon>Fungi</taxon>
        <taxon>Dikarya</taxon>
        <taxon>Basidiomycota</taxon>
        <taxon>Agaricomycotina</taxon>
        <taxon>Agaricomycetes</taxon>
        <taxon>Polyporales</taxon>
        <taxon>Cerrenaceae</taxon>
        <taxon>Cerrena</taxon>
    </lineage>
</organism>
<accession>A0AAW0GUK1</accession>
<dbReference type="EMBL" id="JASBNA010000003">
    <property type="protein sequence ID" value="KAK7694128.1"/>
    <property type="molecule type" value="Genomic_DNA"/>
</dbReference>
<dbReference type="CDD" id="cd00019">
    <property type="entry name" value="AP2Ec"/>
    <property type="match status" value="1"/>
</dbReference>
<dbReference type="Pfam" id="PF01261">
    <property type="entry name" value="AP_endonuc_2"/>
    <property type="match status" value="1"/>
</dbReference>
<dbReference type="InterPro" id="IPR036237">
    <property type="entry name" value="Xyl_isomerase-like_sf"/>
</dbReference>
<comment type="cofactor">
    <cofactor evidence="1">
        <name>Zn(2+)</name>
        <dbReference type="ChEBI" id="CHEBI:29105"/>
    </cofactor>
</comment>
<keyword evidence="6" id="KW-0862">Zinc</keyword>
<dbReference type="SMART" id="SM00518">
    <property type="entry name" value="AP2Ec"/>
    <property type="match status" value="1"/>
</dbReference>
<dbReference type="PROSITE" id="PS51432">
    <property type="entry name" value="AP_NUCLEASE_F2_4"/>
    <property type="match status" value="1"/>
</dbReference>
<keyword evidence="4" id="KW-0227">DNA damage</keyword>
<feature type="domain" description="Xylose isomerase-like TIM barrel" evidence="8">
    <location>
        <begin position="5"/>
        <end position="167"/>
    </location>
</feature>
<dbReference type="InterPro" id="IPR018246">
    <property type="entry name" value="AP_endonuc_F2_Zn_BS"/>
</dbReference>
<evidence type="ECO:0000256" key="1">
    <source>
        <dbReference type="ARBA" id="ARBA00001947"/>
    </source>
</evidence>